<sequence length="189" mass="20763">MYLPLLTLTLTFLLTLTTAIAVPAPNPHSALEAKDFIPDKVSRQVLPRQGIPFPEPEEDIEPPRDDGLVPFAGGGPVVGKWVKPTFTPGPEDDVLPFSNSVAFCPYPGTAYCCNPNPGTGGTLCKWNGDGHLAGWDGGVERTDYYGLGWEEGGKEGMGWKWWEERDGGEEGWLEEGGWWKRGEGWDWEA</sequence>
<organism evidence="2 3">
    <name type="scientific">Botrytis porri</name>
    <dbReference type="NCBI Taxonomy" id="87229"/>
    <lineage>
        <taxon>Eukaryota</taxon>
        <taxon>Fungi</taxon>
        <taxon>Dikarya</taxon>
        <taxon>Ascomycota</taxon>
        <taxon>Pezizomycotina</taxon>
        <taxon>Leotiomycetes</taxon>
        <taxon>Helotiales</taxon>
        <taxon>Sclerotiniaceae</taxon>
        <taxon>Botrytis</taxon>
    </lineage>
</organism>
<feature type="chain" id="PRO_5021394807" evidence="1">
    <location>
        <begin position="22"/>
        <end position="189"/>
    </location>
</feature>
<dbReference type="AlphaFoldDB" id="A0A4Z1KP98"/>
<accession>A0A4Z1KP98</accession>
<protein>
    <submittedName>
        <fullName evidence="2">Uncharacterized protein</fullName>
    </submittedName>
</protein>
<name>A0A4Z1KP98_9HELO</name>
<evidence type="ECO:0000313" key="3">
    <source>
        <dbReference type="Proteomes" id="UP000297280"/>
    </source>
</evidence>
<gene>
    <name evidence="2" type="ORF">BPOR_0236g00110</name>
</gene>
<evidence type="ECO:0000313" key="2">
    <source>
        <dbReference type="EMBL" id="TGO87288.1"/>
    </source>
</evidence>
<evidence type="ECO:0000256" key="1">
    <source>
        <dbReference type="SAM" id="SignalP"/>
    </source>
</evidence>
<reference evidence="2 3" key="1">
    <citation type="submission" date="2017-12" db="EMBL/GenBank/DDBJ databases">
        <title>Comparative genomics of Botrytis spp.</title>
        <authorList>
            <person name="Valero-Jimenez C.A."/>
            <person name="Tapia P."/>
            <person name="Veloso J."/>
            <person name="Silva-Moreno E."/>
            <person name="Staats M."/>
            <person name="Valdes J.H."/>
            <person name="Van Kan J.A.L."/>
        </authorList>
    </citation>
    <scope>NUCLEOTIDE SEQUENCE [LARGE SCALE GENOMIC DNA]</scope>
    <source>
        <strain evidence="2 3">MUCL3349</strain>
    </source>
</reference>
<keyword evidence="1" id="KW-0732">Signal</keyword>
<comment type="caution">
    <text evidence="2">The sequence shown here is derived from an EMBL/GenBank/DDBJ whole genome shotgun (WGS) entry which is preliminary data.</text>
</comment>
<proteinExistence type="predicted"/>
<feature type="signal peptide" evidence="1">
    <location>
        <begin position="1"/>
        <end position="21"/>
    </location>
</feature>
<dbReference type="Proteomes" id="UP000297280">
    <property type="component" value="Unassembled WGS sequence"/>
</dbReference>
<keyword evidence="3" id="KW-1185">Reference proteome</keyword>
<dbReference type="EMBL" id="PQXO01000236">
    <property type="protein sequence ID" value="TGO87288.1"/>
    <property type="molecule type" value="Genomic_DNA"/>
</dbReference>